<evidence type="ECO:0000256" key="1">
    <source>
        <dbReference type="ARBA" id="ARBA00023002"/>
    </source>
</evidence>
<dbReference type="RefSeq" id="XP_024703434.1">
    <property type="nucleotide sequence ID" value="XM_024851649.1"/>
</dbReference>
<evidence type="ECO:0000313" key="4">
    <source>
        <dbReference type="EMBL" id="PLB48132.1"/>
    </source>
</evidence>
<reference evidence="4 5" key="1">
    <citation type="submission" date="2016-12" db="EMBL/GenBank/DDBJ databases">
        <title>The genomes of Aspergillus section Nigri reveals drivers in fungal speciation.</title>
        <authorList>
            <consortium name="DOE Joint Genome Institute"/>
            <person name="Vesth T.C."/>
            <person name="Nybo J."/>
            <person name="Theobald S."/>
            <person name="Brandl J."/>
            <person name="Frisvad J.C."/>
            <person name="Nielsen K.F."/>
            <person name="Lyhne E.K."/>
            <person name="Kogle M.E."/>
            <person name="Kuo A."/>
            <person name="Riley R."/>
            <person name="Clum A."/>
            <person name="Nolan M."/>
            <person name="Lipzen A."/>
            <person name="Salamov A."/>
            <person name="Henrissat B."/>
            <person name="Wiebenga A."/>
            <person name="De Vries R.P."/>
            <person name="Grigoriev I.V."/>
            <person name="Mortensen U.H."/>
            <person name="Andersen M.R."/>
            <person name="Baker S.E."/>
        </authorList>
    </citation>
    <scope>NUCLEOTIDE SEQUENCE [LARGE SCALE GENOMIC DNA]</scope>
    <source>
        <strain evidence="4 5">IBT 23096</strain>
    </source>
</reference>
<gene>
    <name evidence="4" type="ORF">P170DRAFT_456781</name>
</gene>
<keyword evidence="5" id="KW-1185">Reference proteome</keyword>
<dbReference type="Proteomes" id="UP000234275">
    <property type="component" value="Unassembled WGS sequence"/>
</dbReference>
<keyword evidence="1" id="KW-0560">Oxidoreductase</keyword>
<dbReference type="SUPFAM" id="SSF51735">
    <property type="entry name" value="NAD(P)-binding Rossmann-fold domains"/>
    <property type="match status" value="1"/>
</dbReference>
<comment type="similarity">
    <text evidence="2">Belongs to the NAD(P)-dependent epimerase/dehydratase family. Dihydroflavonol-4-reductase subfamily.</text>
</comment>
<evidence type="ECO:0000256" key="2">
    <source>
        <dbReference type="ARBA" id="ARBA00023445"/>
    </source>
</evidence>
<sequence length="341" mass="38041">MDPASFALPLGSRILVTGANGYIASHVIDKLLELGYVVRGTVRAEKPWLNEYFRQKYGGDSFETVQISSFVDVDAIQRALGDVDGVIHLASDLSFSSDPNAIIPWVVQATLNILEIAARKQRVRRVVLASSSSASYMILPDPNGRQVYADSWDDVAVAAAWDDKTPADIKGVAVYAASKTEGERQSWKWIERHDPQYTFNAVLPSFNVGRILHPEIPGSTMGSVRQLLRGDATTFAKFPEQWYVDVEDVARLCVIGLLDPKVQSERIFAFAEQKHWTDTVAVLRDLRPKNRSIPDAPTDIPRDNTTIHPRGRAESLLREFYGQDGFTPIRESISRGIEGWE</sequence>
<dbReference type="AlphaFoldDB" id="A0A2I2G5H5"/>
<dbReference type="STRING" id="1392250.A0A2I2G5H5"/>
<dbReference type="Pfam" id="PF01370">
    <property type="entry name" value="Epimerase"/>
    <property type="match status" value="1"/>
</dbReference>
<feature type="domain" description="NAD-dependent epimerase/dehydratase" evidence="3">
    <location>
        <begin position="14"/>
        <end position="259"/>
    </location>
</feature>
<dbReference type="PANTHER" id="PTHR10366">
    <property type="entry name" value="NAD DEPENDENT EPIMERASE/DEHYDRATASE"/>
    <property type="match status" value="1"/>
</dbReference>
<organism evidence="4 5">
    <name type="scientific">Aspergillus steynii IBT 23096</name>
    <dbReference type="NCBI Taxonomy" id="1392250"/>
    <lineage>
        <taxon>Eukaryota</taxon>
        <taxon>Fungi</taxon>
        <taxon>Dikarya</taxon>
        <taxon>Ascomycota</taxon>
        <taxon>Pezizomycotina</taxon>
        <taxon>Eurotiomycetes</taxon>
        <taxon>Eurotiomycetidae</taxon>
        <taxon>Eurotiales</taxon>
        <taxon>Aspergillaceae</taxon>
        <taxon>Aspergillus</taxon>
        <taxon>Aspergillus subgen. Circumdati</taxon>
    </lineage>
</organism>
<evidence type="ECO:0000313" key="5">
    <source>
        <dbReference type="Proteomes" id="UP000234275"/>
    </source>
</evidence>
<protein>
    <submittedName>
        <fullName evidence="4">NAD dependent epimerase/dehydratase</fullName>
    </submittedName>
</protein>
<accession>A0A2I2G5H5</accession>
<dbReference type="InterPro" id="IPR001509">
    <property type="entry name" value="Epimerase_deHydtase"/>
</dbReference>
<dbReference type="InterPro" id="IPR050425">
    <property type="entry name" value="NAD(P)_dehydrat-like"/>
</dbReference>
<dbReference type="GeneID" id="36559348"/>
<dbReference type="GO" id="GO:0016616">
    <property type="term" value="F:oxidoreductase activity, acting on the CH-OH group of donors, NAD or NADP as acceptor"/>
    <property type="evidence" value="ECO:0007669"/>
    <property type="project" value="TreeGrafter"/>
</dbReference>
<dbReference type="EMBL" id="MSFO01000005">
    <property type="protein sequence ID" value="PLB48132.1"/>
    <property type="molecule type" value="Genomic_DNA"/>
</dbReference>
<evidence type="ECO:0000259" key="3">
    <source>
        <dbReference type="Pfam" id="PF01370"/>
    </source>
</evidence>
<dbReference type="VEuPathDB" id="FungiDB:P170DRAFT_456781"/>
<comment type="caution">
    <text evidence="4">The sequence shown here is derived from an EMBL/GenBank/DDBJ whole genome shotgun (WGS) entry which is preliminary data.</text>
</comment>
<dbReference type="OrthoDB" id="2735536at2759"/>
<proteinExistence type="inferred from homology"/>
<dbReference type="InterPro" id="IPR036291">
    <property type="entry name" value="NAD(P)-bd_dom_sf"/>
</dbReference>
<name>A0A2I2G5H5_9EURO</name>
<dbReference type="Gene3D" id="3.40.50.720">
    <property type="entry name" value="NAD(P)-binding Rossmann-like Domain"/>
    <property type="match status" value="1"/>
</dbReference>
<dbReference type="PANTHER" id="PTHR10366:SF562">
    <property type="entry name" value="ALDEHYDE REDUCTASE II (AFU_ORTHOLOGUE AFUA_1G11360)"/>
    <property type="match status" value="1"/>
</dbReference>